<dbReference type="PROSITE" id="PS00028">
    <property type="entry name" value="ZINC_FINGER_C2H2_1"/>
    <property type="match status" value="1"/>
</dbReference>
<dbReference type="InterPro" id="IPR013087">
    <property type="entry name" value="Znf_C2H2_type"/>
</dbReference>
<dbReference type="EMBL" id="LNIX01000040">
    <property type="protein sequence ID" value="OXA39217.1"/>
    <property type="molecule type" value="Genomic_DNA"/>
</dbReference>
<dbReference type="PANTHER" id="PTHR22938:SF0">
    <property type="entry name" value="E3 UBIQUITIN-PROTEIN LIGASE ZNF598"/>
    <property type="match status" value="1"/>
</dbReference>
<dbReference type="GO" id="GO:0016567">
    <property type="term" value="P:protein ubiquitination"/>
    <property type="evidence" value="ECO:0007669"/>
    <property type="project" value="TreeGrafter"/>
</dbReference>
<protein>
    <recommendedName>
        <fullName evidence="4">RING-type E3 ubiquitin transferase</fullName>
        <ecNumber evidence="4">2.3.2.27</ecNumber>
    </recommendedName>
</protein>
<evidence type="ECO:0000256" key="7">
    <source>
        <dbReference type="ARBA" id="ARBA00022679"/>
    </source>
</evidence>
<dbReference type="EC" id="2.3.2.27" evidence="4"/>
<keyword evidence="16" id="KW-1185">Reference proteome</keyword>
<evidence type="ECO:0000256" key="13">
    <source>
        <dbReference type="SAM" id="MobiDB-lite"/>
    </source>
</evidence>
<sequence>MRNKVPPHPAALVAAAAAGKIEPNYEEHSDKNCIVCYKEVKYYSVGACNHSVCYECSGRMRVLMEQNECPICRQTLEIVIFTKGLKPFKELKDRLRMFILLPQWGLYLEGEDVNRDFEQLLEHRCPYCHEEADTFPTFKDLKRHVQRDHEMYSCDLCSDNIKLFSRERCFYTRQELATHKRKGDRNDKSHRGHPLCEFCDRRYFDHDELYKHLRKDHYFCHFCDADGFNHYYNTYDDLRLHFRKEHFLCEEENCKEEKFTSVFRTEIDMKAHLTAVHSRLLGKHGTKQARMIDLEFNIKSDEDRRSRRFNGEGFVGRGGGRRERGGDHGEEEIDDVPRPVFEPPLHPQPKVDSVADFPMLEGAAAARVLLPVTNGSSHANSSIAQKVALSSGRNVINKQSGSGGGGPKWNAKSRQDEEFPALGLNDQVVQPSSRQFVTTTASTVISTKKPTPPVDTQPAKRNGFARPTTLSSALEEFPSLGNPTSSANGTAWAGSGVKMKKGKQTPRTLKVAAPPLERKIEVDPYDSFQFVPLSVSRARKDSLSKKYECIIANDENDDMPPLTTEKKKKNKTTSSSNEYPSSPKEKAKAVAALFNGKSPENKDGASSSSSKTPTKPTNDDFPSLEPVKKSTQFLSTCKKSPSPSSPRPNKIAPPPGFGNATPKSGTTDLFDLSFLTAASNNKNHNNNNISEDLELLKAKAGAVGKLYSQPPEFTRRNGRLLEAIKSSLNRDESSFEMFKSVSNQYRRGELESKEYYELCQDLFGVTDFRVIFPELVALLPEIEKQQELLASHRRSGGIMKDLSSCHECFQVIKAGDMAAHIQSHSAAEVFPAL</sequence>
<keyword evidence="5" id="KW-0963">Cytoplasm</keyword>
<feature type="region of interest" description="Disordered" evidence="13">
    <location>
        <begin position="307"/>
        <end position="340"/>
    </location>
</feature>
<name>A0A226D397_FOLCA</name>
<feature type="domain" description="RING-type" evidence="14">
    <location>
        <begin position="33"/>
        <end position="73"/>
    </location>
</feature>
<evidence type="ECO:0000259" key="14">
    <source>
        <dbReference type="PROSITE" id="PS50089"/>
    </source>
</evidence>
<feature type="compositionally biased region" description="Low complexity" evidence="13">
    <location>
        <begin position="606"/>
        <end position="616"/>
    </location>
</feature>
<dbReference type="GO" id="GO:0005737">
    <property type="term" value="C:cytoplasm"/>
    <property type="evidence" value="ECO:0007669"/>
    <property type="project" value="UniProtKB-SubCell"/>
</dbReference>
<evidence type="ECO:0000313" key="16">
    <source>
        <dbReference type="Proteomes" id="UP000198287"/>
    </source>
</evidence>
<dbReference type="Pfam" id="PF25447">
    <property type="entry name" value="RING_ZNF598"/>
    <property type="match status" value="1"/>
</dbReference>
<dbReference type="SUPFAM" id="SSF57850">
    <property type="entry name" value="RING/U-box"/>
    <property type="match status" value="1"/>
</dbReference>
<dbReference type="InterPro" id="IPR044288">
    <property type="entry name" value="ZNF598/HEL2"/>
</dbReference>
<dbReference type="OrthoDB" id="3838338at2759"/>
<evidence type="ECO:0000256" key="9">
    <source>
        <dbReference type="ARBA" id="ARBA00022771"/>
    </source>
</evidence>
<evidence type="ECO:0000256" key="12">
    <source>
        <dbReference type="PROSITE-ProRule" id="PRU00175"/>
    </source>
</evidence>
<keyword evidence="9 12" id="KW-0863">Zinc-finger</keyword>
<feature type="region of interest" description="Disordered" evidence="13">
    <location>
        <begin position="441"/>
        <end position="463"/>
    </location>
</feature>
<dbReference type="AlphaFoldDB" id="A0A226D397"/>
<evidence type="ECO:0000256" key="10">
    <source>
        <dbReference type="ARBA" id="ARBA00022833"/>
    </source>
</evidence>
<dbReference type="OMA" id="CEKKYDI"/>
<dbReference type="Gene3D" id="3.30.40.10">
    <property type="entry name" value="Zinc/RING finger domain, C3HC4 (zinc finger)"/>
    <property type="match status" value="1"/>
</dbReference>
<dbReference type="PANTHER" id="PTHR22938">
    <property type="entry name" value="ZINC FINGER PROTEIN 598"/>
    <property type="match status" value="1"/>
</dbReference>
<evidence type="ECO:0000256" key="6">
    <source>
        <dbReference type="ARBA" id="ARBA00022553"/>
    </source>
</evidence>
<dbReference type="InterPro" id="IPR013083">
    <property type="entry name" value="Znf_RING/FYVE/PHD"/>
</dbReference>
<gene>
    <name evidence="15" type="ORF">Fcan01_26027</name>
</gene>
<comment type="pathway">
    <text evidence="3">Protein modification; protein ubiquitination.</text>
</comment>
<comment type="catalytic activity">
    <reaction evidence="1">
        <text>S-ubiquitinyl-[E2 ubiquitin-conjugating enzyme]-L-cysteine + [acceptor protein]-L-lysine = [E2 ubiquitin-conjugating enzyme]-L-cysteine + N(6)-ubiquitinyl-[acceptor protein]-L-lysine.</text>
        <dbReference type="EC" id="2.3.2.27"/>
    </reaction>
</comment>
<dbReference type="GO" id="GO:0072344">
    <property type="term" value="P:rescue of stalled ribosome"/>
    <property type="evidence" value="ECO:0007669"/>
    <property type="project" value="InterPro"/>
</dbReference>
<dbReference type="CDD" id="cd16615">
    <property type="entry name" value="RING-HC_ZNF598"/>
    <property type="match status" value="1"/>
</dbReference>
<comment type="similarity">
    <text evidence="11">Belongs to the ZNF598/HEL2 family.</text>
</comment>
<comment type="caution">
    <text evidence="15">The sequence shown here is derived from an EMBL/GenBank/DDBJ whole genome shotgun (WGS) entry which is preliminary data.</text>
</comment>
<dbReference type="InterPro" id="IPR056437">
    <property type="entry name" value="Znf-C2H2_ZNF598/HEL2"/>
</dbReference>
<dbReference type="Proteomes" id="UP000198287">
    <property type="component" value="Unassembled WGS sequence"/>
</dbReference>
<dbReference type="Pfam" id="PF23202">
    <property type="entry name" value="PAH_ZNF598"/>
    <property type="match status" value="1"/>
</dbReference>
<accession>A0A226D397</accession>
<evidence type="ECO:0000313" key="15">
    <source>
        <dbReference type="EMBL" id="OXA39217.1"/>
    </source>
</evidence>
<evidence type="ECO:0000256" key="4">
    <source>
        <dbReference type="ARBA" id="ARBA00012483"/>
    </source>
</evidence>
<dbReference type="SMART" id="SM00355">
    <property type="entry name" value="ZnF_C2H2"/>
    <property type="match status" value="5"/>
</dbReference>
<feature type="region of interest" description="Disordered" evidence="13">
    <location>
        <begin position="554"/>
        <end position="664"/>
    </location>
</feature>
<reference evidence="15 16" key="1">
    <citation type="submission" date="2015-12" db="EMBL/GenBank/DDBJ databases">
        <title>The genome of Folsomia candida.</title>
        <authorList>
            <person name="Faddeeva A."/>
            <person name="Derks M.F."/>
            <person name="Anvar Y."/>
            <person name="Smit S."/>
            <person name="Van Straalen N."/>
            <person name="Roelofs D."/>
        </authorList>
    </citation>
    <scope>NUCLEOTIDE SEQUENCE [LARGE SCALE GENOMIC DNA]</scope>
    <source>
        <strain evidence="15 16">VU population</strain>
        <tissue evidence="15">Whole body</tissue>
    </source>
</reference>
<evidence type="ECO:0000256" key="2">
    <source>
        <dbReference type="ARBA" id="ARBA00004496"/>
    </source>
</evidence>
<organism evidence="15 16">
    <name type="scientific">Folsomia candida</name>
    <name type="common">Springtail</name>
    <dbReference type="NCBI Taxonomy" id="158441"/>
    <lineage>
        <taxon>Eukaryota</taxon>
        <taxon>Metazoa</taxon>
        <taxon>Ecdysozoa</taxon>
        <taxon>Arthropoda</taxon>
        <taxon>Hexapoda</taxon>
        <taxon>Collembola</taxon>
        <taxon>Entomobryomorpha</taxon>
        <taxon>Isotomoidea</taxon>
        <taxon>Isotomidae</taxon>
        <taxon>Proisotominae</taxon>
        <taxon>Folsomia</taxon>
    </lineage>
</organism>
<dbReference type="InterPro" id="IPR001841">
    <property type="entry name" value="Znf_RING"/>
</dbReference>
<dbReference type="InterPro" id="IPR057634">
    <property type="entry name" value="PAH_ZNF598/HEL2"/>
</dbReference>
<comment type="subcellular location">
    <subcellularLocation>
        <location evidence="2">Cytoplasm</location>
    </subcellularLocation>
</comment>
<dbReference type="STRING" id="158441.A0A226D397"/>
<dbReference type="GO" id="GO:0043022">
    <property type="term" value="F:ribosome binding"/>
    <property type="evidence" value="ECO:0007669"/>
    <property type="project" value="TreeGrafter"/>
</dbReference>
<dbReference type="GO" id="GO:0061630">
    <property type="term" value="F:ubiquitin protein ligase activity"/>
    <property type="evidence" value="ECO:0007669"/>
    <property type="project" value="UniProtKB-EC"/>
</dbReference>
<feature type="region of interest" description="Disordered" evidence="13">
    <location>
        <begin position="478"/>
        <end position="507"/>
    </location>
</feature>
<evidence type="ECO:0000256" key="11">
    <source>
        <dbReference type="ARBA" id="ARBA00035113"/>
    </source>
</evidence>
<evidence type="ECO:0000256" key="8">
    <source>
        <dbReference type="ARBA" id="ARBA00022723"/>
    </source>
</evidence>
<keyword evidence="7" id="KW-0808">Transferase</keyword>
<dbReference type="GO" id="GO:0008270">
    <property type="term" value="F:zinc ion binding"/>
    <property type="evidence" value="ECO:0007669"/>
    <property type="project" value="UniProtKB-KW"/>
</dbReference>
<dbReference type="InterPro" id="IPR041888">
    <property type="entry name" value="RING-HC_ZNF598/HEL2"/>
</dbReference>
<evidence type="ECO:0000256" key="1">
    <source>
        <dbReference type="ARBA" id="ARBA00000900"/>
    </source>
</evidence>
<evidence type="ECO:0000256" key="3">
    <source>
        <dbReference type="ARBA" id="ARBA00004906"/>
    </source>
</evidence>
<feature type="compositionally biased region" description="Pro residues" evidence="13">
    <location>
        <begin position="643"/>
        <end position="656"/>
    </location>
</feature>
<evidence type="ECO:0000256" key="5">
    <source>
        <dbReference type="ARBA" id="ARBA00022490"/>
    </source>
</evidence>
<keyword evidence="6" id="KW-0597">Phosphoprotein</keyword>
<keyword evidence="8" id="KW-0479">Metal-binding</keyword>
<dbReference type="SMART" id="SM00184">
    <property type="entry name" value="RING"/>
    <property type="match status" value="1"/>
</dbReference>
<dbReference type="Pfam" id="PF23230">
    <property type="entry name" value="zf-C2H2_13"/>
    <property type="match status" value="1"/>
</dbReference>
<dbReference type="PROSITE" id="PS50089">
    <property type="entry name" value="ZF_RING_2"/>
    <property type="match status" value="1"/>
</dbReference>
<feature type="compositionally biased region" description="Polar residues" evidence="13">
    <location>
        <begin position="629"/>
        <end position="639"/>
    </location>
</feature>
<keyword evidence="10" id="KW-0862">Zinc</keyword>
<proteinExistence type="inferred from homology"/>